<dbReference type="AlphaFoldDB" id="A0A0N5BVV6"/>
<feature type="transmembrane region" description="Helical" evidence="1">
    <location>
        <begin position="21"/>
        <end position="47"/>
    </location>
</feature>
<name>A0A0N5BVV6_STREA</name>
<protein>
    <submittedName>
        <fullName evidence="3">Serpentine receptor class gamma</fullName>
    </submittedName>
</protein>
<sequence length="164" mass="18589">MMSSTGTIRLSYNNKTTTITALVDGISCIFSGILCVFIYIFIIIAAIKIWNDQKLFHTANYNNNQNNETTKIHVKLSLISGILFTTLLLNSICQSLTFYSQYEKNDYLTMKLNDISYPIVDCLYCSGPYILLLTTKDLRAEILKGTNKEIKITTIFKITKSSII</sequence>
<feature type="transmembrane region" description="Helical" evidence="1">
    <location>
        <begin position="76"/>
        <end position="99"/>
    </location>
</feature>
<dbReference type="Pfam" id="PF10323">
    <property type="entry name" value="7TM_GPCR_Srv"/>
    <property type="match status" value="1"/>
</dbReference>
<reference evidence="3" key="1">
    <citation type="submission" date="2017-02" db="UniProtKB">
        <authorList>
            <consortium name="WormBaseParasite"/>
        </authorList>
    </citation>
    <scope>IDENTIFICATION</scope>
</reference>
<dbReference type="InterPro" id="IPR019426">
    <property type="entry name" value="7TM_GPCR_serpentine_rcpt_Srv"/>
</dbReference>
<keyword evidence="1" id="KW-0812">Transmembrane</keyword>
<accession>A0A0N5BVV6</accession>
<organism evidence="2 3">
    <name type="scientific">Strongyloides papillosus</name>
    <name type="common">Intestinal threadworm</name>
    <dbReference type="NCBI Taxonomy" id="174720"/>
    <lineage>
        <taxon>Eukaryota</taxon>
        <taxon>Metazoa</taxon>
        <taxon>Ecdysozoa</taxon>
        <taxon>Nematoda</taxon>
        <taxon>Chromadorea</taxon>
        <taxon>Rhabditida</taxon>
        <taxon>Tylenchina</taxon>
        <taxon>Panagrolaimomorpha</taxon>
        <taxon>Strongyloidoidea</taxon>
        <taxon>Strongyloididae</taxon>
        <taxon>Strongyloides</taxon>
    </lineage>
</organism>
<evidence type="ECO:0000256" key="1">
    <source>
        <dbReference type="SAM" id="Phobius"/>
    </source>
</evidence>
<dbReference type="WBParaSite" id="SPAL_0000996200.1">
    <property type="protein sequence ID" value="SPAL_0000996200.1"/>
    <property type="gene ID" value="SPAL_0000996200"/>
</dbReference>
<dbReference type="Proteomes" id="UP000046392">
    <property type="component" value="Unplaced"/>
</dbReference>
<proteinExistence type="predicted"/>
<keyword evidence="1" id="KW-0472">Membrane</keyword>
<keyword evidence="2" id="KW-1185">Reference proteome</keyword>
<evidence type="ECO:0000313" key="2">
    <source>
        <dbReference type="Proteomes" id="UP000046392"/>
    </source>
</evidence>
<keyword evidence="1" id="KW-1133">Transmembrane helix</keyword>
<evidence type="ECO:0000313" key="3">
    <source>
        <dbReference type="WBParaSite" id="SPAL_0000996200.1"/>
    </source>
</evidence>